<dbReference type="GO" id="GO:0051537">
    <property type="term" value="F:2 iron, 2 sulfur cluster binding"/>
    <property type="evidence" value="ECO:0007669"/>
    <property type="project" value="UniProtKB-KW"/>
</dbReference>
<keyword evidence="1" id="KW-0001">2Fe-2S</keyword>
<dbReference type="GO" id="GO:0016705">
    <property type="term" value="F:oxidoreductase activity, acting on paired donors, with incorporation or reduction of molecular oxygen"/>
    <property type="evidence" value="ECO:0007669"/>
    <property type="project" value="UniProtKB-ARBA"/>
</dbReference>
<dbReference type="InterPro" id="IPR017941">
    <property type="entry name" value="Rieske_2Fe-2S"/>
</dbReference>
<dbReference type="EMBL" id="QKZI01000005">
    <property type="protein sequence ID" value="PZX03882.1"/>
    <property type="molecule type" value="Genomic_DNA"/>
</dbReference>
<gene>
    <name evidence="7" type="ORF">C7437_10579</name>
</gene>
<evidence type="ECO:0000256" key="4">
    <source>
        <dbReference type="ARBA" id="ARBA00023014"/>
    </source>
</evidence>
<keyword evidence="3" id="KW-0408">Iron</keyword>
<dbReference type="PRINTS" id="PR00162">
    <property type="entry name" value="RIESKE"/>
</dbReference>
<dbReference type="GO" id="GO:0046872">
    <property type="term" value="F:metal ion binding"/>
    <property type="evidence" value="ECO:0007669"/>
    <property type="project" value="UniProtKB-KW"/>
</dbReference>
<feature type="domain" description="Rieske" evidence="6">
    <location>
        <begin position="424"/>
        <end position="511"/>
    </location>
</feature>
<evidence type="ECO:0000256" key="5">
    <source>
        <dbReference type="ARBA" id="ARBA00023157"/>
    </source>
</evidence>
<dbReference type="GO" id="GO:0016020">
    <property type="term" value="C:membrane"/>
    <property type="evidence" value="ECO:0007669"/>
    <property type="project" value="InterPro"/>
</dbReference>
<name>A0A2W7MFG0_9BACI</name>
<evidence type="ECO:0000256" key="3">
    <source>
        <dbReference type="ARBA" id="ARBA00023004"/>
    </source>
</evidence>
<evidence type="ECO:0000313" key="8">
    <source>
        <dbReference type="Proteomes" id="UP000248646"/>
    </source>
</evidence>
<evidence type="ECO:0000313" key="7">
    <source>
        <dbReference type="EMBL" id="PZX03882.1"/>
    </source>
</evidence>
<proteinExistence type="predicted"/>
<sequence length="511" mass="56576">MTDKILPSESKSYWRATNDFEMFPKLSEDIEVDIAIIGAGLTGITAAYLLSKLGRKVIVVEGSRILTGTTGFTTAKVTAQHGPIYQKLINTFGEEQARLYYEANTAALHFIEQTASDLGIHCDFEKVDAFLYADTEDGVDILQKEMEAYNKIGIEGATLTKETGLPYTVKESLKLENQGQFHPLKYANGLIKKAIENGVQFYEQSRAKSIHSTNLVEMVDGNEIRAKKILVCSHFPFNDEDGLYFTRMYSERSYALAAPAEANYPKGVYINVEKPTRSIRTALGADGRRYLLIGGEGHTTGRFEGDTTANYEALAAFGREQFNIKQYTYRWSAQDLVTLDELPYVGPMTSGLPDVLVATGYAKWGMTNSTVAAQIMVANVTGTGNRFADLYSPIRSKMKKEDIKSFTKINASVAKELVKGKTEKIDVLFNDLQLGTGDIVKLDGQKVGAFKDVTGKIYLVKPVCTHLGCDVVFNDAECSWDCPCHGSRYTFTGEVIEGPAYEPLEKIEYAE</sequence>
<evidence type="ECO:0000256" key="2">
    <source>
        <dbReference type="ARBA" id="ARBA00022723"/>
    </source>
</evidence>
<dbReference type="InterPro" id="IPR036188">
    <property type="entry name" value="FAD/NAD-bd_sf"/>
</dbReference>
<comment type="caution">
    <text evidence="7">The sequence shown here is derived from an EMBL/GenBank/DDBJ whole genome shotgun (WGS) entry which is preliminary data.</text>
</comment>
<dbReference type="InterPro" id="IPR006076">
    <property type="entry name" value="FAD-dep_OxRdtase"/>
</dbReference>
<dbReference type="RefSeq" id="WP_111439926.1">
    <property type="nucleotide sequence ID" value="NZ_QKZI01000005.1"/>
</dbReference>
<accession>A0A2W7MFG0</accession>
<dbReference type="AlphaFoldDB" id="A0A2W7MFG0"/>
<dbReference type="InterPro" id="IPR036922">
    <property type="entry name" value="Rieske_2Fe-2S_sf"/>
</dbReference>
<dbReference type="GO" id="GO:0005737">
    <property type="term" value="C:cytoplasm"/>
    <property type="evidence" value="ECO:0007669"/>
    <property type="project" value="TreeGrafter"/>
</dbReference>
<dbReference type="Gene3D" id="2.102.10.10">
    <property type="entry name" value="Rieske [2Fe-2S] iron-sulphur domain"/>
    <property type="match status" value="1"/>
</dbReference>
<evidence type="ECO:0000256" key="1">
    <source>
        <dbReference type="ARBA" id="ARBA00022714"/>
    </source>
</evidence>
<dbReference type="FunFam" id="2.102.10.10:FF:000014">
    <property type="entry name" value="Oxidoreductase, FAD dependent"/>
    <property type="match status" value="1"/>
</dbReference>
<dbReference type="Gene3D" id="3.30.9.10">
    <property type="entry name" value="D-Amino Acid Oxidase, subunit A, domain 2"/>
    <property type="match status" value="1"/>
</dbReference>
<dbReference type="InterPro" id="IPR005805">
    <property type="entry name" value="Rieske_Fe-S_prot_C"/>
</dbReference>
<dbReference type="SUPFAM" id="SSF51905">
    <property type="entry name" value="FAD/NAD(P)-binding domain"/>
    <property type="match status" value="1"/>
</dbReference>
<dbReference type="Pfam" id="PF00355">
    <property type="entry name" value="Rieske"/>
    <property type="match status" value="1"/>
</dbReference>
<dbReference type="PROSITE" id="PS51296">
    <property type="entry name" value="RIESKE"/>
    <property type="match status" value="1"/>
</dbReference>
<keyword evidence="8" id="KW-1185">Reference proteome</keyword>
<protein>
    <submittedName>
        <fullName evidence="7">Glycine/D-amino acid oxidase-like deaminating enzyme</fullName>
    </submittedName>
</protein>
<dbReference type="GO" id="GO:0004497">
    <property type="term" value="F:monooxygenase activity"/>
    <property type="evidence" value="ECO:0007669"/>
    <property type="project" value="UniProtKB-ARBA"/>
</dbReference>
<dbReference type="Pfam" id="PF01266">
    <property type="entry name" value="DAO"/>
    <property type="match status" value="1"/>
</dbReference>
<evidence type="ECO:0000259" key="6">
    <source>
        <dbReference type="PROSITE" id="PS51296"/>
    </source>
</evidence>
<dbReference type="Gene3D" id="3.50.50.60">
    <property type="entry name" value="FAD/NAD(P)-binding domain"/>
    <property type="match status" value="1"/>
</dbReference>
<keyword evidence="5" id="KW-1015">Disulfide bond</keyword>
<dbReference type="Proteomes" id="UP000248646">
    <property type="component" value="Unassembled WGS sequence"/>
</dbReference>
<dbReference type="SUPFAM" id="SSF50022">
    <property type="entry name" value="ISP domain"/>
    <property type="match status" value="1"/>
</dbReference>
<dbReference type="PANTHER" id="PTHR13847">
    <property type="entry name" value="SARCOSINE DEHYDROGENASE-RELATED"/>
    <property type="match status" value="1"/>
</dbReference>
<organism evidence="7 8">
    <name type="scientific">Psychrobacillus insolitus</name>
    <dbReference type="NCBI Taxonomy" id="1461"/>
    <lineage>
        <taxon>Bacteria</taxon>
        <taxon>Bacillati</taxon>
        <taxon>Bacillota</taxon>
        <taxon>Bacilli</taxon>
        <taxon>Bacillales</taxon>
        <taxon>Bacillaceae</taxon>
        <taxon>Psychrobacillus</taxon>
    </lineage>
</organism>
<keyword evidence="4" id="KW-0411">Iron-sulfur</keyword>
<keyword evidence="2" id="KW-0479">Metal-binding</keyword>
<reference evidence="7 8" key="1">
    <citation type="submission" date="2018-06" db="EMBL/GenBank/DDBJ databases">
        <title>Genomic Encyclopedia of Type Strains, Phase IV (KMG-IV): sequencing the most valuable type-strain genomes for metagenomic binning, comparative biology and taxonomic classification.</title>
        <authorList>
            <person name="Goeker M."/>
        </authorList>
    </citation>
    <scope>NUCLEOTIDE SEQUENCE [LARGE SCALE GENOMIC DNA]</scope>
    <source>
        <strain evidence="7 8">DSM 5</strain>
    </source>
</reference>
<dbReference type="PANTHER" id="PTHR13847:SF274">
    <property type="entry name" value="RIESKE 2FE-2S IRON-SULFUR PROTEIN YHFW-RELATED"/>
    <property type="match status" value="1"/>
</dbReference>
<dbReference type="OrthoDB" id="9767869at2"/>